<dbReference type="SUPFAM" id="SSF51445">
    <property type="entry name" value="(Trans)glycosidases"/>
    <property type="match status" value="1"/>
</dbReference>
<evidence type="ECO:0000313" key="2">
    <source>
        <dbReference type="Proteomes" id="UP001236415"/>
    </source>
</evidence>
<evidence type="ECO:0000313" key="1">
    <source>
        <dbReference type="EMBL" id="WIV19186.1"/>
    </source>
</evidence>
<reference evidence="1 2" key="1">
    <citation type="submission" date="2023-06" db="EMBL/GenBank/DDBJ databases">
        <title>Paenibacillus polygonum sp. nov., an endophytic bacterium, isolated from Polygonum lapathifolium L. in Nanji Wetland National Nature Reserve, South of Poyang Lake, Jiangxi Province, China.</title>
        <authorList>
            <person name="Yu Z."/>
        </authorList>
    </citation>
    <scope>NUCLEOTIDE SEQUENCE [LARGE SCALE GENOMIC DNA]</scope>
    <source>
        <strain evidence="1 2">C31</strain>
    </source>
</reference>
<sequence length="687" mass="79314">MPFKKSAFKNSTEQNGVHYAVRVSEDQIEYYDGEKWSPFVIKGISLSESLPNKEQLSSDELEEKMSAWLDQISKMNVNTIRIPSIQSPALYNAVYEFNKNNQNPIYIIHDIPIDEEFIDGEYKQTSEELTKHLQTNIKNTIDVIHGRKMMWNKEIFSSKWYANDVSPYVLGYVIGNSWDPTLVKIMNKKDQEHSTYTGSYVTADSLNGFEYIMAEALDYTIQYETEKYNQQRLVSFLNTTELDPIVHSAQSSVFRNTELNIEKIKVTNDLYTGIFASYQASPNDTDFLNVNSENSLPSELEGSFEGYLQQLKSIHQKPIVITSIGLSTSRAMSKEDEVSHYSRGGMTEEEQGKYLTELLDDIYQNQYAGAIVYHWQDEWERSRTWNTRHIKNIENTENWLDVQSSEQHFGILQFVPSDEQAVKVDGVTTDWKEEDLLYDNENGQLYAKYDSSYLYLMLQKDNFHFTKDHLRIAIDVNPSMGTVNYEGYNGMFDMNADFVARIQGKNDSDIQVHSRYNIFDFRYKYYSNLVDKMTTIPAENTDIFDPIYLLTRNVFQNDGTMEKVPPKYMETGTLVFGNSDYHSTEYNSLADFYVKDGVIEIRIPWLLMNVIDPIGGTALGDFYKDGINAKAAIDQIGVQVVAESDGQITKVTSPSYIRLKNMDIHYQERTKKSYEVLQAYFEKVGDS</sequence>
<dbReference type="RefSeq" id="WP_285745144.1">
    <property type="nucleotide sequence ID" value="NZ_CP127162.1"/>
</dbReference>
<dbReference type="Proteomes" id="UP001236415">
    <property type="component" value="Chromosome"/>
</dbReference>
<accession>A0ABY8X400</accession>
<proteinExistence type="predicted"/>
<dbReference type="Gene3D" id="3.20.20.80">
    <property type="entry name" value="Glycosidases"/>
    <property type="match status" value="1"/>
</dbReference>
<keyword evidence="2" id="KW-1185">Reference proteome</keyword>
<protein>
    <submittedName>
        <fullName evidence="1">Uncharacterized protein</fullName>
    </submittedName>
</protein>
<name>A0ABY8X400_9BACL</name>
<organism evidence="1 2">
    <name type="scientific">Paenibacillus polygoni</name>
    <dbReference type="NCBI Taxonomy" id="3050112"/>
    <lineage>
        <taxon>Bacteria</taxon>
        <taxon>Bacillati</taxon>
        <taxon>Bacillota</taxon>
        <taxon>Bacilli</taxon>
        <taxon>Bacillales</taxon>
        <taxon>Paenibacillaceae</taxon>
        <taxon>Paenibacillus</taxon>
    </lineage>
</organism>
<dbReference type="EMBL" id="CP127162">
    <property type="protein sequence ID" value="WIV19186.1"/>
    <property type="molecule type" value="Genomic_DNA"/>
</dbReference>
<gene>
    <name evidence="1" type="ORF">QPK24_23210</name>
</gene>
<dbReference type="InterPro" id="IPR017853">
    <property type="entry name" value="GH"/>
</dbReference>